<comment type="caution">
    <text evidence="3">The sequence shown here is derived from an EMBL/GenBank/DDBJ whole genome shotgun (WGS) entry which is preliminary data.</text>
</comment>
<accession>A0A8S4HKQ7</accession>
<evidence type="ECO:0000256" key="1">
    <source>
        <dbReference type="SAM" id="Coils"/>
    </source>
</evidence>
<keyword evidence="1" id="KW-0175">Coiled coil</keyword>
<sequence length="453" mass="52602">MPTENSCFHSKNIYLDYKCYNRLKEFFDYKGKSTGKSDIFDQIIEQANIPSDNILRNNKILHDLEQHLRGDGVFYEDHDECCKYINFWLNKEIKTNHSSLYNDSKFHTFKEFVTQFNKIKNNKSSTRCLSNINYIEPETFEKLSKLYELYDYFTDSKLSFTRFAPKKTKCQVFGHLIGDHNRALADYQAIDPDLIERLIDLKKLIENANIEIKEQCYYKKSQLHISKLEAERKRAEIQKQQEELEKKQQELKIKEEEARRLEEARAQAEEESKQEATREAARQRLTTLPLGNDVFDITGEQGYQVDNEIPRLKDYTQHELERYTGTSKGRGYLDNNFIVQQQGEHESPISSSDVSEHTSNFFTDRQGTMGKITGAVTDVFGQVDPVPVVGVSGGMGALFLLFRYTPVGTFFRGRGRRQGIPTRFDGVYPGFMTNFQGDGFFPNNQYNIAYGAE</sequence>
<proteinExistence type="predicted"/>
<protein>
    <submittedName>
        <fullName evidence="3">(malaria parasite P. vivax) hypothetical protein</fullName>
    </submittedName>
</protein>
<dbReference type="Proteomes" id="UP000779233">
    <property type="component" value="Unassembled WGS sequence"/>
</dbReference>
<gene>
    <name evidence="3" type="ORF">PVW1_060033100</name>
</gene>
<evidence type="ECO:0000256" key="2">
    <source>
        <dbReference type="SAM" id="MobiDB-lite"/>
    </source>
</evidence>
<feature type="region of interest" description="Disordered" evidence="2">
    <location>
        <begin position="343"/>
        <end position="366"/>
    </location>
</feature>
<evidence type="ECO:0000313" key="4">
    <source>
        <dbReference type="Proteomes" id="UP000779233"/>
    </source>
</evidence>
<organism evidence="3 4">
    <name type="scientific">Plasmodium vivax</name>
    <name type="common">malaria parasite P. vivax</name>
    <dbReference type="NCBI Taxonomy" id="5855"/>
    <lineage>
        <taxon>Eukaryota</taxon>
        <taxon>Sar</taxon>
        <taxon>Alveolata</taxon>
        <taxon>Apicomplexa</taxon>
        <taxon>Aconoidasida</taxon>
        <taxon>Haemosporida</taxon>
        <taxon>Plasmodiidae</taxon>
        <taxon>Plasmodium</taxon>
        <taxon>Plasmodium (Plasmodium)</taxon>
    </lineage>
</organism>
<dbReference type="EMBL" id="CAJZCX010000012">
    <property type="protein sequence ID" value="CAG9481974.1"/>
    <property type="molecule type" value="Genomic_DNA"/>
</dbReference>
<name>A0A8S4HKQ7_PLAVI</name>
<dbReference type="InterPro" id="IPR008780">
    <property type="entry name" value="Plasmodium_Vir"/>
</dbReference>
<reference evidence="3" key="1">
    <citation type="submission" date="2021-09" db="EMBL/GenBank/DDBJ databases">
        <authorList>
            <consortium name="Pathogen Informatics"/>
        </authorList>
    </citation>
    <scope>NUCLEOTIDE SEQUENCE</scope>
    <source>
        <strain evidence="3">PvW1</strain>
    </source>
</reference>
<dbReference type="Pfam" id="PF05795">
    <property type="entry name" value="Plasmodium_Vir"/>
    <property type="match status" value="1"/>
</dbReference>
<feature type="coiled-coil region" evidence="1">
    <location>
        <begin position="218"/>
        <end position="286"/>
    </location>
</feature>
<dbReference type="AlphaFoldDB" id="A0A8S4HKQ7"/>
<evidence type="ECO:0000313" key="3">
    <source>
        <dbReference type="EMBL" id="CAG9481974.1"/>
    </source>
</evidence>
<dbReference type="VEuPathDB" id="PlasmoDB:PVPAM_000040800"/>